<dbReference type="InParanoid" id="A0A7L4YLW1"/>
<accession>A0A7L4YLW1</accession>
<keyword evidence="3" id="KW-1185">Reference proteome</keyword>
<name>A0A7L4YLW1_9ACTN</name>
<keyword evidence="1" id="KW-1133">Transmembrane helix</keyword>
<sequence>MTGQTETRFVRQFTQGWKIALGLGLLAAPVGFGLSILGFGGWWLGPLTIIAGLIGWRIRAERAAWVVWVGVALTLGALTYITLALLRADGPSSGGGSGTGMHAMDISV</sequence>
<keyword evidence="1" id="KW-0812">Transmembrane</keyword>
<feature type="transmembrane region" description="Helical" evidence="1">
    <location>
        <begin position="65"/>
        <end position="86"/>
    </location>
</feature>
<proteinExistence type="predicted"/>
<keyword evidence="1" id="KW-0472">Membrane</keyword>
<dbReference type="Proteomes" id="UP000463857">
    <property type="component" value="Chromosome"/>
</dbReference>
<dbReference type="RefSeq" id="WP_159544568.1">
    <property type="nucleotide sequence ID" value="NZ_CP047156.1"/>
</dbReference>
<reference evidence="2 3" key="1">
    <citation type="journal article" date="2018" name="Int. J. Syst. Evol. Microbiol.">
        <title>Epidermidibacterium keratini gen. nov., sp. nov., a member of the family Sporichthyaceae, isolated from keratin epidermis.</title>
        <authorList>
            <person name="Lee D.G."/>
            <person name="Trujillo M.E."/>
            <person name="Kang S."/>
            <person name="Nam J.J."/>
            <person name="Kim Y.J."/>
        </authorList>
    </citation>
    <scope>NUCLEOTIDE SEQUENCE [LARGE SCALE GENOMIC DNA]</scope>
    <source>
        <strain evidence="2 3">EPI-7</strain>
    </source>
</reference>
<gene>
    <name evidence="2" type="ORF">EK0264_08200</name>
</gene>
<evidence type="ECO:0000313" key="2">
    <source>
        <dbReference type="EMBL" id="QHC00261.1"/>
    </source>
</evidence>
<evidence type="ECO:0000256" key="1">
    <source>
        <dbReference type="SAM" id="Phobius"/>
    </source>
</evidence>
<dbReference type="AlphaFoldDB" id="A0A7L4YLW1"/>
<dbReference type="KEGG" id="eke:EK0264_08200"/>
<organism evidence="2 3">
    <name type="scientific">Epidermidibacterium keratini</name>
    <dbReference type="NCBI Taxonomy" id="1891644"/>
    <lineage>
        <taxon>Bacteria</taxon>
        <taxon>Bacillati</taxon>
        <taxon>Actinomycetota</taxon>
        <taxon>Actinomycetes</taxon>
        <taxon>Sporichthyales</taxon>
        <taxon>Sporichthyaceae</taxon>
        <taxon>Epidermidibacterium</taxon>
    </lineage>
</organism>
<protein>
    <submittedName>
        <fullName evidence="2">Uncharacterized protein</fullName>
    </submittedName>
</protein>
<dbReference type="EMBL" id="CP047156">
    <property type="protein sequence ID" value="QHC00261.1"/>
    <property type="molecule type" value="Genomic_DNA"/>
</dbReference>
<evidence type="ECO:0000313" key="3">
    <source>
        <dbReference type="Proteomes" id="UP000463857"/>
    </source>
</evidence>
<feature type="transmembrane region" description="Helical" evidence="1">
    <location>
        <begin position="21"/>
        <end position="45"/>
    </location>
</feature>